<evidence type="ECO:0000313" key="4">
    <source>
        <dbReference type="Proteomes" id="UP000076661"/>
    </source>
</evidence>
<dbReference type="GO" id="GO:0016853">
    <property type="term" value="F:isomerase activity"/>
    <property type="evidence" value="ECO:0007669"/>
    <property type="project" value="UniProtKB-KW"/>
</dbReference>
<evidence type="ECO:0000313" key="3">
    <source>
        <dbReference type="EMBL" id="KZN61643.1"/>
    </source>
</evidence>
<dbReference type="RefSeq" id="WP_063382718.1">
    <property type="nucleotide sequence ID" value="NZ_AUXX01000045.1"/>
</dbReference>
<dbReference type="EMBL" id="AUXX01000045">
    <property type="protein sequence ID" value="KZN61643.1"/>
    <property type="molecule type" value="Genomic_DNA"/>
</dbReference>
<evidence type="ECO:0000256" key="1">
    <source>
        <dbReference type="ARBA" id="ARBA00008270"/>
    </source>
</evidence>
<reference evidence="3 4" key="1">
    <citation type="submission" date="2013-07" db="EMBL/GenBank/DDBJ databases">
        <title>Comparative Genomic and Metabolomic Analysis of Twelve Strains of Pseudoalteromonas luteoviolacea.</title>
        <authorList>
            <person name="Vynne N.G."/>
            <person name="Mansson M."/>
            <person name="Gram L."/>
        </authorList>
    </citation>
    <scope>NUCLEOTIDE SEQUENCE [LARGE SCALE GENOMIC DNA]</scope>
    <source>
        <strain evidence="3 4">S4060-1</strain>
    </source>
</reference>
<comment type="caution">
    <text evidence="3">The sequence shown here is derived from an EMBL/GenBank/DDBJ whole genome shotgun (WGS) entry which is preliminary data.</text>
</comment>
<dbReference type="GO" id="GO:0005737">
    <property type="term" value="C:cytoplasm"/>
    <property type="evidence" value="ECO:0007669"/>
    <property type="project" value="TreeGrafter"/>
</dbReference>
<comment type="similarity">
    <text evidence="1">Belongs to the PhzF family.</text>
</comment>
<dbReference type="PANTHER" id="PTHR13774:SF17">
    <property type="entry name" value="PHENAZINE BIOSYNTHESIS-LIKE DOMAIN-CONTAINING PROTEIN"/>
    <property type="match status" value="1"/>
</dbReference>
<dbReference type="Proteomes" id="UP000076661">
    <property type="component" value="Unassembled WGS sequence"/>
</dbReference>
<dbReference type="PANTHER" id="PTHR13774">
    <property type="entry name" value="PHENAZINE BIOSYNTHESIS PROTEIN"/>
    <property type="match status" value="1"/>
</dbReference>
<gene>
    <name evidence="3" type="ORF">N478_06120</name>
</gene>
<dbReference type="PATRIC" id="fig|1365257.3.peg.4542"/>
<organism evidence="3 4">
    <name type="scientific">Pseudoalteromonas luteoviolacea S4060-1</name>
    <dbReference type="NCBI Taxonomy" id="1365257"/>
    <lineage>
        <taxon>Bacteria</taxon>
        <taxon>Pseudomonadati</taxon>
        <taxon>Pseudomonadota</taxon>
        <taxon>Gammaproteobacteria</taxon>
        <taxon>Alteromonadales</taxon>
        <taxon>Pseudoalteromonadaceae</taxon>
        <taxon>Pseudoalteromonas</taxon>
    </lineage>
</organism>
<sequence>MQVRDVVGETIDMNEVFVRQVFCSQHYRGSFAHVRLCTCFCEFNDDENLQSIAASNAAAATVFVLLKAGGAHLIRWFSPFSEIQLCGHGTLAAADVLFTTLNTSQDTLRFQSASHLICVEKEASGNYKMLLSSIKLRSIALWSNVFNIFGEKVCRLEHTESDDGYFVAQLPNRGRLPSFDFDVAKYCQLTRRALLVTAQDIEQPNTLYFRYFAPQYGVKEDPATGSVAPILAAFWQLPFNQVFNCYQMSPQGAFYQISRNKDQVCVLANVRASC</sequence>
<dbReference type="SUPFAM" id="SSF54506">
    <property type="entry name" value="Diaminopimelate epimerase-like"/>
    <property type="match status" value="1"/>
</dbReference>
<dbReference type="Gene3D" id="3.10.310.10">
    <property type="entry name" value="Diaminopimelate Epimerase, Chain A, domain 1"/>
    <property type="match status" value="2"/>
</dbReference>
<protein>
    <submittedName>
        <fullName evidence="3">Uncharacterized protein</fullName>
    </submittedName>
</protein>
<keyword evidence="2" id="KW-0413">Isomerase</keyword>
<evidence type="ECO:0000256" key="2">
    <source>
        <dbReference type="ARBA" id="ARBA00023235"/>
    </source>
</evidence>
<accession>A0A167JTH0</accession>
<dbReference type="Pfam" id="PF02567">
    <property type="entry name" value="PhzC-PhzF"/>
    <property type="match status" value="1"/>
</dbReference>
<dbReference type="InterPro" id="IPR003719">
    <property type="entry name" value="Phenazine_PhzF-like"/>
</dbReference>
<proteinExistence type="inferred from homology"/>
<name>A0A167JTH0_9GAMM</name>
<dbReference type="AlphaFoldDB" id="A0A167JTH0"/>